<keyword evidence="2" id="KW-0547">Nucleotide-binding</keyword>
<dbReference type="InterPro" id="IPR001245">
    <property type="entry name" value="Ser-Thr/Tyr_kinase_cat_dom"/>
</dbReference>
<evidence type="ECO:0000256" key="2">
    <source>
        <dbReference type="ARBA" id="ARBA00022741"/>
    </source>
</evidence>
<dbReference type="PANTHER" id="PTHR47989:SF8">
    <property type="entry name" value="INACTIVE PROTEIN KINASE SELMODRAFT_444075-LIKE"/>
    <property type="match status" value="1"/>
</dbReference>
<protein>
    <recommendedName>
        <fullName evidence="5">Protein kinase domain-containing protein</fullName>
    </recommendedName>
</protein>
<feature type="region of interest" description="Disordered" evidence="4">
    <location>
        <begin position="76"/>
        <end position="100"/>
    </location>
</feature>
<keyword evidence="7" id="KW-1185">Reference proteome</keyword>
<dbReference type="PROSITE" id="PS50011">
    <property type="entry name" value="PROTEIN_KINASE_DOM"/>
    <property type="match status" value="1"/>
</dbReference>
<gene>
    <name evidence="6" type="ORF">C2S53_012863</name>
</gene>
<reference evidence="6 7" key="1">
    <citation type="journal article" date="2021" name="Nat. Commun.">
        <title>Incipient diploidization of the medicinal plant Perilla within 10,000 years.</title>
        <authorList>
            <person name="Zhang Y."/>
            <person name="Shen Q."/>
            <person name="Leng L."/>
            <person name="Zhang D."/>
            <person name="Chen S."/>
            <person name="Shi Y."/>
            <person name="Ning Z."/>
            <person name="Chen S."/>
        </authorList>
    </citation>
    <scope>NUCLEOTIDE SEQUENCE [LARGE SCALE GENOMIC DNA]</scope>
    <source>
        <strain evidence="7">cv. PC099</strain>
    </source>
</reference>
<dbReference type="Gene3D" id="3.30.200.20">
    <property type="entry name" value="Phosphorylase Kinase, domain 1"/>
    <property type="match status" value="1"/>
</dbReference>
<dbReference type="PROSITE" id="PS00109">
    <property type="entry name" value="PROTEIN_KINASE_TYR"/>
    <property type="match status" value="1"/>
</dbReference>
<organism evidence="6 7">
    <name type="scientific">Perilla frutescens var. hirtella</name>
    <name type="common">Perilla citriodora</name>
    <name type="synonym">Perilla setoyensis</name>
    <dbReference type="NCBI Taxonomy" id="608512"/>
    <lineage>
        <taxon>Eukaryota</taxon>
        <taxon>Viridiplantae</taxon>
        <taxon>Streptophyta</taxon>
        <taxon>Embryophyta</taxon>
        <taxon>Tracheophyta</taxon>
        <taxon>Spermatophyta</taxon>
        <taxon>Magnoliopsida</taxon>
        <taxon>eudicotyledons</taxon>
        <taxon>Gunneridae</taxon>
        <taxon>Pentapetalae</taxon>
        <taxon>asterids</taxon>
        <taxon>lamiids</taxon>
        <taxon>Lamiales</taxon>
        <taxon>Lamiaceae</taxon>
        <taxon>Nepetoideae</taxon>
        <taxon>Elsholtzieae</taxon>
        <taxon>Perilla</taxon>
    </lineage>
</organism>
<dbReference type="GO" id="GO:0005524">
    <property type="term" value="F:ATP binding"/>
    <property type="evidence" value="ECO:0007669"/>
    <property type="project" value="UniProtKB-KW"/>
</dbReference>
<evidence type="ECO:0000259" key="5">
    <source>
        <dbReference type="PROSITE" id="PS50011"/>
    </source>
</evidence>
<evidence type="ECO:0000256" key="3">
    <source>
        <dbReference type="ARBA" id="ARBA00022840"/>
    </source>
</evidence>
<keyword evidence="1" id="KW-0418">Kinase</keyword>
<evidence type="ECO:0000313" key="6">
    <source>
        <dbReference type="EMBL" id="KAH6819995.1"/>
    </source>
</evidence>
<dbReference type="Gene3D" id="1.10.510.10">
    <property type="entry name" value="Transferase(Phosphotransferase) domain 1"/>
    <property type="match status" value="1"/>
</dbReference>
<proteinExistence type="predicted"/>
<dbReference type="Proteomes" id="UP001190926">
    <property type="component" value="Unassembled WGS sequence"/>
</dbReference>
<keyword evidence="1" id="KW-0723">Serine/threonine-protein kinase</keyword>
<evidence type="ECO:0000256" key="1">
    <source>
        <dbReference type="ARBA" id="ARBA00022527"/>
    </source>
</evidence>
<feature type="compositionally biased region" description="Polar residues" evidence="4">
    <location>
        <begin position="82"/>
        <end position="100"/>
    </location>
</feature>
<comment type="caution">
    <text evidence="6">The sequence shown here is derived from an EMBL/GenBank/DDBJ whole genome shotgun (WGS) entry which is preliminary data.</text>
</comment>
<dbReference type="Pfam" id="PF07714">
    <property type="entry name" value="PK_Tyr_Ser-Thr"/>
    <property type="match status" value="1"/>
</dbReference>
<evidence type="ECO:0000256" key="4">
    <source>
        <dbReference type="SAM" id="MobiDB-lite"/>
    </source>
</evidence>
<dbReference type="EMBL" id="SDAM02004710">
    <property type="protein sequence ID" value="KAH6819995.1"/>
    <property type="molecule type" value="Genomic_DNA"/>
</dbReference>
<feature type="non-terminal residue" evidence="6">
    <location>
        <position position="1"/>
    </location>
</feature>
<dbReference type="InterPro" id="IPR008266">
    <property type="entry name" value="Tyr_kinase_AS"/>
</dbReference>
<dbReference type="InterPro" id="IPR011009">
    <property type="entry name" value="Kinase-like_dom_sf"/>
</dbReference>
<dbReference type="AlphaFoldDB" id="A0AAD4IR28"/>
<name>A0AAD4IR28_PERFH</name>
<keyword evidence="1" id="KW-0808">Transferase</keyword>
<evidence type="ECO:0000313" key="7">
    <source>
        <dbReference type="Proteomes" id="UP001190926"/>
    </source>
</evidence>
<dbReference type="GO" id="GO:0004674">
    <property type="term" value="F:protein serine/threonine kinase activity"/>
    <property type="evidence" value="ECO:0007669"/>
    <property type="project" value="UniProtKB-KW"/>
</dbReference>
<accession>A0AAD4IR28</accession>
<sequence>VKVSVELAVCTSRKIATVRAVKKLGATWIILDREMKKDKQYFLDRLSCGISTMKRNNTIVQVRGPINEEHVSYDEMIPSYSGDDTSPTKSPGDQAGKSSSKETSISYFSSTLSLADGCQGSGSTSCLVEANNSSGRSLKLPKNDLNQLMKIDGSNGLHKHRSKEFKNLICSVCKNRRPKIGRHRDFTYAELDEATDGFSGDNFLSEGGFGLVFQGRLRDGLKVAVKQLKAASLQGEKEFKSEVYVLSQVRHQNLVMLLGSCTEGTHRLLVYEFICNGSLEDNLSATKKHQRFINWEQRMKIAYGAAKGLAYLHECSIVHRDMRPGNILITHDYEALLGDFGLAKAQQAGDTANSSGVVGTLGYVAPEYAECGKMSNKTDVYSFGVVLLQLITGLRTTDEIPGGKSLVGWAKPLLETKNYPDLIDRRILESHDVHQLFWMVLAAESCLKEDPDERLTMEQVLLL</sequence>
<dbReference type="PANTHER" id="PTHR47989">
    <property type="entry name" value="OS01G0750732 PROTEIN"/>
    <property type="match status" value="1"/>
</dbReference>
<keyword evidence="3" id="KW-0067">ATP-binding</keyword>
<dbReference type="SUPFAM" id="SSF56112">
    <property type="entry name" value="Protein kinase-like (PK-like)"/>
    <property type="match status" value="1"/>
</dbReference>
<dbReference type="InterPro" id="IPR000719">
    <property type="entry name" value="Prot_kinase_dom"/>
</dbReference>
<dbReference type="FunFam" id="3.30.200.20:FF:000604">
    <property type="entry name" value="Proline-rich receptor-like protein kinase PERK8"/>
    <property type="match status" value="1"/>
</dbReference>
<feature type="domain" description="Protein kinase" evidence="5">
    <location>
        <begin position="198"/>
        <end position="463"/>
    </location>
</feature>